<comment type="caution">
    <text evidence="1">The sequence shown here is derived from an EMBL/GenBank/DDBJ whole genome shotgun (WGS) entry which is preliminary data.</text>
</comment>
<evidence type="ECO:0000313" key="1">
    <source>
        <dbReference type="EMBL" id="TGX96967.1"/>
    </source>
</evidence>
<dbReference type="Proteomes" id="UP000307720">
    <property type="component" value="Unassembled WGS sequence"/>
</dbReference>
<keyword evidence="2" id="KW-1185">Reference proteome</keyword>
<proteinExistence type="predicted"/>
<dbReference type="EMBL" id="SRZB01000042">
    <property type="protein sequence ID" value="TGX96967.1"/>
    <property type="molecule type" value="Genomic_DNA"/>
</dbReference>
<keyword evidence="1" id="KW-0067">ATP-binding</keyword>
<evidence type="ECO:0000313" key="2">
    <source>
        <dbReference type="Proteomes" id="UP000307720"/>
    </source>
</evidence>
<keyword evidence="1" id="KW-0547">Nucleotide-binding</keyword>
<accession>A0AC61QW12</accession>
<protein>
    <submittedName>
        <fullName evidence="1">ABC transporter ATP-binding protein</fullName>
    </submittedName>
</protein>
<name>A0AC61QW12_9FIRM</name>
<organism evidence="1 2">
    <name type="scientific">Hominisplanchenecus murintestinalis</name>
    <dbReference type="NCBI Taxonomy" id="2941517"/>
    <lineage>
        <taxon>Bacteria</taxon>
        <taxon>Bacillati</taxon>
        <taxon>Bacillota</taxon>
        <taxon>Clostridia</taxon>
        <taxon>Lachnospirales</taxon>
        <taxon>Lachnospiraceae</taxon>
        <taxon>Hominisplanchenecus</taxon>
    </lineage>
</organism>
<sequence length="252" mass="27959">MALLEVKNLGISFGGLRAVDSFNISIEKGQLYGLIGPNGAGKTTVFNLLTGVYKPNEGIVTLDGKNITGKKTIEINKEGVARTFQNIRLFKDMSVLDNVKVGLHNKHHYSTLEGILRLPRYRKVEKEMNEQAMELLDVFDLAGQADYLASNLPYGKQRKLEIARALATEPKLLLLDEPAAGMNPNETQELMDTIHFVRDKFDMTILLIEHDMKLVSGICEKLTVLNFGQVLAEGETGEVLNNPQVITAYLGE</sequence>
<gene>
    <name evidence="1" type="ORF">E5357_14355</name>
</gene>
<reference evidence="1" key="1">
    <citation type="submission" date="2019-04" db="EMBL/GenBank/DDBJ databases">
        <title>Microbes associate with the intestines of laboratory mice.</title>
        <authorList>
            <person name="Navarre W."/>
            <person name="Wong E."/>
            <person name="Huang K."/>
            <person name="Tropini C."/>
            <person name="Ng K."/>
            <person name="Yu B."/>
        </authorList>
    </citation>
    <scope>NUCLEOTIDE SEQUENCE</scope>
    <source>
        <strain evidence="1">NM72_1-8</strain>
    </source>
</reference>